<evidence type="ECO:0000259" key="2">
    <source>
        <dbReference type="Pfam" id="PF03435"/>
    </source>
</evidence>
<dbReference type="EMBL" id="VNHS01000001">
    <property type="protein sequence ID" value="TYP79337.1"/>
    <property type="molecule type" value="Genomic_DNA"/>
</dbReference>
<dbReference type="InterPro" id="IPR005097">
    <property type="entry name" value="Sacchrp_dh_NADP-bd"/>
</dbReference>
<reference evidence="4 5" key="1">
    <citation type="submission" date="2019-07" db="EMBL/GenBank/DDBJ databases">
        <title>Genomic Encyclopedia of Type Strains, Phase III (KMG-III): the genomes of soil and plant-associated and newly described type strains.</title>
        <authorList>
            <person name="Whitman W."/>
        </authorList>
    </citation>
    <scope>NUCLEOTIDE SEQUENCE [LARGE SCALE GENOMIC DNA]</scope>
    <source>
        <strain evidence="4 5">BL24</strain>
    </source>
</reference>
<keyword evidence="5" id="KW-1185">Reference proteome</keyword>
<dbReference type="SUPFAM" id="SSF51735">
    <property type="entry name" value="NAD(P)-binding Rossmann-fold domains"/>
    <property type="match status" value="1"/>
</dbReference>
<protein>
    <submittedName>
        <fullName evidence="4">Saccharopine dehydrogenase-like NADP-dependent oxidoreductase</fullName>
    </submittedName>
</protein>
<name>A0A5S5CKA4_9BACL</name>
<dbReference type="Gene3D" id="3.30.360.10">
    <property type="entry name" value="Dihydrodipicolinate Reductase, domain 2"/>
    <property type="match status" value="1"/>
</dbReference>
<proteinExistence type="predicted"/>
<gene>
    <name evidence="4" type="ORF">BCM02_101455</name>
</gene>
<keyword evidence="1" id="KW-0560">Oxidoreductase</keyword>
<dbReference type="AlphaFoldDB" id="A0A5S5CKA4"/>
<dbReference type="RefSeq" id="WP_148927409.1">
    <property type="nucleotide sequence ID" value="NZ_VNHS01000001.1"/>
</dbReference>
<dbReference type="OrthoDB" id="1910498at2"/>
<evidence type="ECO:0000313" key="5">
    <source>
        <dbReference type="Proteomes" id="UP000323257"/>
    </source>
</evidence>
<dbReference type="InterPro" id="IPR032095">
    <property type="entry name" value="Sacchrp_dh-like_C"/>
</dbReference>
<sequence>MKYLVLGAAGMQGKAVIYDLCRSPEAREIVCADVRPEQLLPFGKFLDFGKIRLTKLDASNKADLVELMRDQVDVVIDLLPISFIGVVSEAAVEAGVSVVNTFYASALPEGIHEKAAAQNMIIMPEAGLDPGIDLILCGYGVGKLDHVYELHSYCGGLPEPSAIDNPLKYKLTWIWDGVLLSHKRPGKIMKNGVVIDIPAADQHAPQWVETLNFPGIDAELEMIVNGDAMVFADILGISATLRHTSRRYIRWNGHAQLWHALKQLQFLSDEPVAGLSPSLTPHAFMRAHLEPQLHYKEEEKDIVLMRNTIAGVKDNEDIQITFDLVDYRDTRTGLFAMNRTVGFTASIIAQMIARGDIRGSGLMRTTKDVPYLSFIEELHKRDIVIQERIQPIVSL</sequence>
<evidence type="ECO:0000313" key="4">
    <source>
        <dbReference type="EMBL" id="TYP79337.1"/>
    </source>
</evidence>
<dbReference type="GO" id="GO:0016491">
    <property type="term" value="F:oxidoreductase activity"/>
    <property type="evidence" value="ECO:0007669"/>
    <property type="project" value="UniProtKB-KW"/>
</dbReference>
<dbReference type="Gene3D" id="3.40.50.720">
    <property type="entry name" value="NAD(P)-binding Rossmann-like Domain"/>
    <property type="match status" value="1"/>
</dbReference>
<dbReference type="PANTHER" id="PTHR11133">
    <property type="entry name" value="SACCHAROPINE DEHYDROGENASE"/>
    <property type="match status" value="1"/>
</dbReference>
<dbReference type="Pfam" id="PF16653">
    <property type="entry name" value="Sacchrp_dh_C"/>
    <property type="match status" value="1"/>
</dbReference>
<organism evidence="4 5">
    <name type="scientific">Paenibacillus methanolicus</name>
    <dbReference type="NCBI Taxonomy" id="582686"/>
    <lineage>
        <taxon>Bacteria</taxon>
        <taxon>Bacillati</taxon>
        <taxon>Bacillota</taxon>
        <taxon>Bacilli</taxon>
        <taxon>Bacillales</taxon>
        <taxon>Paenibacillaceae</taxon>
        <taxon>Paenibacillus</taxon>
    </lineage>
</organism>
<dbReference type="Proteomes" id="UP000323257">
    <property type="component" value="Unassembled WGS sequence"/>
</dbReference>
<dbReference type="PANTHER" id="PTHR11133:SF22">
    <property type="entry name" value="ALPHA-AMINOADIPIC SEMIALDEHYDE SYNTHASE, MITOCHONDRIAL"/>
    <property type="match status" value="1"/>
</dbReference>
<accession>A0A5S5CKA4</accession>
<feature type="domain" description="Saccharopine dehydrogenase NADP binding" evidence="2">
    <location>
        <begin position="4"/>
        <end position="106"/>
    </location>
</feature>
<comment type="caution">
    <text evidence="4">The sequence shown here is derived from an EMBL/GenBank/DDBJ whole genome shotgun (WGS) entry which is preliminary data.</text>
</comment>
<evidence type="ECO:0000256" key="1">
    <source>
        <dbReference type="ARBA" id="ARBA00023002"/>
    </source>
</evidence>
<dbReference type="InterPro" id="IPR036291">
    <property type="entry name" value="NAD(P)-bd_dom_sf"/>
</dbReference>
<feature type="domain" description="Saccharopine dehydrogenase-like C-terminal" evidence="3">
    <location>
        <begin position="127"/>
        <end position="381"/>
    </location>
</feature>
<dbReference type="InterPro" id="IPR051168">
    <property type="entry name" value="AASS"/>
</dbReference>
<dbReference type="SUPFAM" id="SSF55347">
    <property type="entry name" value="Glyceraldehyde-3-phosphate dehydrogenase-like, C-terminal domain"/>
    <property type="match status" value="1"/>
</dbReference>
<evidence type="ECO:0000259" key="3">
    <source>
        <dbReference type="Pfam" id="PF16653"/>
    </source>
</evidence>
<dbReference type="Pfam" id="PF03435">
    <property type="entry name" value="Sacchrp_dh_NADP"/>
    <property type="match status" value="1"/>
</dbReference>